<dbReference type="AlphaFoldDB" id="A0A4Z0R9V4"/>
<proteinExistence type="predicted"/>
<keyword evidence="1" id="KW-0472">Membrane</keyword>
<dbReference type="RefSeq" id="WP_135545729.1">
    <property type="nucleotide sequence ID" value="NZ_SPQQ01000002.1"/>
</dbReference>
<keyword evidence="3" id="KW-1185">Reference proteome</keyword>
<sequence length="187" mass="21035">MTSYLNEVKTQFTNRKVAFLVIIFTVVRLIYGWAWVQSASHKLVWFSDGKLNSAGKIESLITNIAGPKVTSFDPLYINKAFAWVAQNIFLGMPGVTDTLVVTFELLVGLSMLLGFRIFWFALIAMFMNVQFLAGGSFNNFGYIWTNLAFLKFAQYAELLGVDGFLKYKRNKELLGKGKRELSAATGK</sequence>
<organism evidence="2 3">
    <name type="scientific">Desulfosporosinus fructosivorans</name>
    <dbReference type="NCBI Taxonomy" id="2018669"/>
    <lineage>
        <taxon>Bacteria</taxon>
        <taxon>Bacillati</taxon>
        <taxon>Bacillota</taxon>
        <taxon>Clostridia</taxon>
        <taxon>Eubacteriales</taxon>
        <taxon>Desulfitobacteriaceae</taxon>
        <taxon>Desulfosporosinus</taxon>
    </lineage>
</organism>
<name>A0A4Z0R9V4_9FIRM</name>
<keyword evidence="1" id="KW-1133">Transmembrane helix</keyword>
<evidence type="ECO:0000256" key="1">
    <source>
        <dbReference type="SAM" id="Phobius"/>
    </source>
</evidence>
<evidence type="ECO:0000313" key="3">
    <source>
        <dbReference type="Proteomes" id="UP000298460"/>
    </source>
</evidence>
<dbReference type="EMBL" id="SPQQ01000002">
    <property type="protein sequence ID" value="TGE39234.1"/>
    <property type="molecule type" value="Genomic_DNA"/>
</dbReference>
<reference evidence="2 3" key="1">
    <citation type="submission" date="2019-03" db="EMBL/GenBank/DDBJ databases">
        <title>Draft Genome Sequence of Desulfosporosinus fructosivorans Strain 63.6F, Isolated from Marine Sediment in the Baltic Sea.</title>
        <authorList>
            <person name="Hausmann B."/>
            <person name="Vandieken V."/>
            <person name="Pjevac P."/>
            <person name="Schreck K."/>
            <person name="Herbold C.W."/>
            <person name="Loy A."/>
        </authorList>
    </citation>
    <scope>NUCLEOTIDE SEQUENCE [LARGE SCALE GENOMIC DNA]</scope>
    <source>
        <strain evidence="2 3">63.6F</strain>
    </source>
</reference>
<comment type="caution">
    <text evidence="2">The sequence shown here is derived from an EMBL/GenBank/DDBJ whole genome shotgun (WGS) entry which is preliminary data.</text>
</comment>
<feature type="transmembrane region" description="Helical" evidence="1">
    <location>
        <begin position="105"/>
        <end position="127"/>
    </location>
</feature>
<dbReference type="Proteomes" id="UP000298460">
    <property type="component" value="Unassembled WGS sequence"/>
</dbReference>
<feature type="transmembrane region" description="Helical" evidence="1">
    <location>
        <begin position="17"/>
        <end position="36"/>
    </location>
</feature>
<dbReference type="OrthoDB" id="1795979at2"/>
<evidence type="ECO:0000313" key="2">
    <source>
        <dbReference type="EMBL" id="TGE39234.1"/>
    </source>
</evidence>
<protein>
    <submittedName>
        <fullName evidence="2">DoxX family protein</fullName>
    </submittedName>
</protein>
<gene>
    <name evidence="2" type="ORF">E4K67_07210</name>
</gene>
<keyword evidence="1" id="KW-0812">Transmembrane</keyword>
<accession>A0A4Z0R9V4</accession>